<dbReference type="HOGENOM" id="CLU_119523_0_0_10"/>
<organism evidence="2 3">
    <name type="scientific">Parabacteroides johnsonii DSM 18315</name>
    <dbReference type="NCBI Taxonomy" id="537006"/>
    <lineage>
        <taxon>Bacteria</taxon>
        <taxon>Pseudomonadati</taxon>
        <taxon>Bacteroidota</taxon>
        <taxon>Bacteroidia</taxon>
        <taxon>Bacteroidales</taxon>
        <taxon>Tannerellaceae</taxon>
        <taxon>Parabacteroides</taxon>
    </lineage>
</organism>
<keyword evidence="1" id="KW-0812">Transmembrane</keyword>
<evidence type="ECO:0000313" key="3">
    <source>
        <dbReference type="Proteomes" id="UP000005510"/>
    </source>
</evidence>
<dbReference type="STRING" id="537006.PRABACTJOHN_02755"/>
<feature type="transmembrane region" description="Helical" evidence="1">
    <location>
        <begin position="87"/>
        <end position="109"/>
    </location>
</feature>
<evidence type="ECO:0000256" key="1">
    <source>
        <dbReference type="SAM" id="Phobius"/>
    </source>
</evidence>
<dbReference type="AlphaFoldDB" id="B7BCI7"/>
<reference evidence="2 3" key="1">
    <citation type="submission" date="2008-10" db="EMBL/GenBank/DDBJ databases">
        <title>Draft genome sequence of Parabacteroides johnsonii (DSM 18315).</title>
        <authorList>
            <person name="Sudarsanam P."/>
            <person name="Ley R."/>
            <person name="Guruge J."/>
            <person name="Turnbaugh P.J."/>
            <person name="Mahowald M."/>
            <person name="Liep D."/>
            <person name="Gordon J."/>
        </authorList>
    </citation>
    <scope>NUCLEOTIDE SEQUENCE [LARGE SCALE GENOMIC DNA]</scope>
    <source>
        <strain evidence="2 3">DSM 18315</strain>
    </source>
</reference>
<dbReference type="GeneID" id="93408435"/>
<dbReference type="Proteomes" id="UP000005510">
    <property type="component" value="Unassembled WGS sequence"/>
</dbReference>
<comment type="caution">
    <text evidence="2">The sequence shown here is derived from an EMBL/GenBank/DDBJ whole genome shotgun (WGS) entry which is preliminary data.</text>
</comment>
<gene>
    <name evidence="2" type="ORF">PRABACTJOHN_02755</name>
</gene>
<name>B7BCI7_9BACT</name>
<evidence type="ECO:0000313" key="2">
    <source>
        <dbReference type="EMBL" id="EEC95857.1"/>
    </source>
</evidence>
<protein>
    <recommendedName>
        <fullName evidence="4">Tat pathway signal sequence domain protein</fullName>
    </recommendedName>
</protein>
<evidence type="ECO:0008006" key="4">
    <source>
        <dbReference type="Google" id="ProtNLM"/>
    </source>
</evidence>
<dbReference type="EMBL" id="ABYH01000302">
    <property type="protein sequence ID" value="EEC95857.1"/>
    <property type="molecule type" value="Genomic_DNA"/>
</dbReference>
<accession>B7BCI7</accession>
<keyword evidence="1" id="KW-0472">Membrane</keyword>
<dbReference type="RefSeq" id="WP_008150434.1">
    <property type="nucleotide sequence ID" value="NZ_CP102285.1"/>
</dbReference>
<reference evidence="2 3" key="2">
    <citation type="submission" date="2008-10" db="EMBL/GenBank/DDBJ databases">
        <authorList>
            <person name="Fulton L."/>
            <person name="Clifton S."/>
            <person name="Fulton B."/>
            <person name="Xu J."/>
            <person name="Minx P."/>
            <person name="Pepin K.H."/>
            <person name="Johnson M."/>
            <person name="Bhonagiri V."/>
            <person name="Nash W.E."/>
            <person name="Mardis E.R."/>
            <person name="Wilson R.K."/>
        </authorList>
    </citation>
    <scope>NUCLEOTIDE SEQUENCE [LARGE SCALE GENOMIC DNA]</scope>
    <source>
        <strain evidence="2 3">DSM 18315</strain>
    </source>
</reference>
<proteinExistence type="predicted"/>
<sequence>MEKRNLHMMEELLERYFEGETSAAEEKLIRAFFASGEVPEHLAAYIPLFAYFDEEIERNAEVQDGKTDSNPEPVSVPLRPENRKRSALYILSGVAACVLALLSLTRLLYPADPCFCSDNYVVINGRCYTDIHKVRSLAIEALQEVATSANDYFPEMDKEEEADRQIIDNQLKELGSLFSEDE</sequence>
<keyword evidence="1" id="KW-1133">Transmembrane helix</keyword>